<accession>A0A2I0KJT0</accession>
<dbReference type="EMBL" id="PGOL01000554">
    <property type="protein sequence ID" value="PKI68463.1"/>
    <property type="molecule type" value="Genomic_DNA"/>
</dbReference>
<reference evidence="1 2" key="1">
    <citation type="submission" date="2017-11" db="EMBL/GenBank/DDBJ databases">
        <title>De-novo sequencing of pomegranate (Punica granatum L.) genome.</title>
        <authorList>
            <person name="Akparov Z."/>
            <person name="Amiraslanov A."/>
            <person name="Hajiyeva S."/>
            <person name="Abbasov M."/>
            <person name="Kaur K."/>
            <person name="Hamwieh A."/>
            <person name="Solovyev V."/>
            <person name="Salamov A."/>
            <person name="Braich B."/>
            <person name="Kosarev P."/>
            <person name="Mahmoud A."/>
            <person name="Hajiyev E."/>
            <person name="Babayeva S."/>
            <person name="Izzatullayeva V."/>
            <person name="Mammadov A."/>
            <person name="Mammadov A."/>
            <person name="Sharifova S."/>
            <person name="Ojaghi J."/>
            <person name="Eynullazada K."/>
            <person name="Bayramov B."/>
            <person name="Abdulazimova A."/>
            <person name="Shahmuradov I."/>
        </authorList>
    </citation>
    <scope>NUCLEOTIDE SEQUENCE [LARGE SCALE GENOMIC DNA]</scope>
    <source>
        <strain evidence="2">cv. AG2017</strain>
        <tissue evidence="1">Leaf</tissue>
    </source>
</reference>
<organism evidence="1 2">
    <name type="scientific">Punica granatum</name>
    <name type="common">Pomegranate</name>
    <dbReference type="NCBI Taxonomy" id="22663"/>
    <lineage>
        <taxon>Eukaryota</taxon>
        <taxon>Viridiplantae</taxon>
        <taxon>Streptophyta</taxon>
        <taxon>Embryophyta</taxon>
        <taxon>Tracheophyta</taxon>
        <taxon>Spermatophyta</taxon>
        <taxon>Magnoliopsida</taxon>
        <taxon>eudicotyledons</taxon>
        <taxon>Gunneridae</taxon>
        <taxon>Pentapetalae</taxon>
        <taxon>rosids</taxon>
        <taxon>malvids</taxon>
        <taxon>Myrtales</taxon>
        <taxon>Lythraceae</taxon>
        <taxon>Punica</taxon>
    </lineage>
</organism>
<protein>
    <submittedName>
        <fullName evidence="1">Uncharacterized protein</fullName>
    </submittedName>
</protein>
<proteinExistence type="predicted"/>
<dbReference type="AlphaFoldDB" id="A0A2I0KJT0"/>
<name>A0A2I0KJT0_PUNGR</name>
<comment type="caution">
    <text evidence="1">The sequence shown here is derived from an EMBL/GenBank/DDBJ whole genome shotgun (WGS) entry which is preliminary data.</text>
</comment>
<evidence type="ECO:0000313" key="2">
    <source>
        <dbReference type="Proteomes" id="UP000233551"/>
    </source>
</evidence>
<evidence type="ECO:0000313" key="1">
    <source>
        <dbReference type="EMBL" id="PKI68463.1"/>
    </source>
</evidence>
<gene>
    <name evidence="1" type="ORF">CRG98_011152</name>
</gene>
<dbReference type="Proteomes" id="UP000233551">
    <property type="component" value="Unassembled WGS sequence"/>
</dbReference>
<keyword evidence="2" id="KW-1185">Reference proteome</keyword>
<sequence>MAIFGSFESVLRAHRQFDVHLNHEPRTHDQCTTNRDPNFILTLPLSPWDPWSTLGSHKLPKPPLPFCFLHILPKILKCSLLYSNFPSVRTRMWTLVGARIARFRIARLGRNVHLPTGARVGHA</sequence>